<reference evidence="1" key="2">
    <citation type="submission" date="2025-09" db="UniProtKB">
        <authorList>
            <consortium name="EnsemblPlants"/>
        </authorList>
    </citation>
    <scope>IDENTIFICATION</scope>
</reference>
<proteinExistence type="predicted"/>
<protein>
    <submittedName>
        <fullName evidence="1">Uncharacterized protein</fullName>
    </submittedName>
</protein>
<keyword evidence="2" id="KW-1185">Reference proteome</keyword>
<organism evidence="1 2">
    <name type="scientific">Avena sativa</name>
    <name type="common">Oat</name>
    <dbReference type="NCBI Taxonomy" id="4498"/>
    <lineage>
        <taxon>Eukaryota</taxon>
        <taxon>Viridiplantae</taxon>
        <taxon>Streptophyta</taxon>
        <taxon>Embryophyta</taxon>
        <taxon>Tracheophyta</taxon>
        <taxon>Spermatophyta</taxon>
        <taxon>Magnoliopsida</taxon>
        <taxon>Liliopsida</taxon>
        <taxon>Poales</taxon>
        <taxon>Poaceae</taxon>
        <taxon>BOP clade</taxon>
        <taxon>Pooideae</taxon>
        <taxon>Poodae</taxon>
        <taxon>Poeae</taxon>
        <taxon>Poeae Chloroplast Group 1 (Aveneae type)</taxon>
        <taxon>Aveninae</taxon>
        <taxon>Avena</taxon>
    </lineage>
</organism>
<name>A0ACD5VGV4_AVESA</name>
<evidence type="ECO:0000313" key="1">
    <source>
        <dbReference type="EnsemblPlants" id="AVESA.00010b.r2.3AG0432450.1.CDS"/>
    </source>
</evidence>
<sequence>MKMPRAPQVRSMMSFSVLTPYFKEEVLFSSEDLHKKNEDGISILFYLRKIYPDEWKNCLERIKFKPKDEESLKLKMDEISPWASYRGQTLTRTVRGMMYYRRALEIQCIQDKIDIAKLDRQRTPASYQEGASIVDMALAIADIKFTYVVSCQVYGMQKISKDLKDKACYLNILNLMITYPSLRIAYIDEVEAPTRNGTTEKTYYSVLVKGVGEKYDEEIYRIKLPGKPTDIGEGKPENQNHAIIFTRGEALQAIDMNQDNYLEEAFKMRNVLEEFGSENYGKSKPTILGLREHIFTGSVSSLAWFMSNQETSFVTIGQRVLANPLKVRFHYGHPDIFDRLFHITRGGISKASKTINLSEDIFSGFNSTMREGNITHHEYMQVGKGRDVGMNQISSFEAKVANGNGEQTLSRDIYRLGRRFDFYRMLSFYFTTVGFYFSSMVTVLTVYVFLYGRLYLVMSGLEKSIFQDPRIQDNIKTLENALASQSVFQLGLLLVLPMVMEVGLEKGFRTALGEFIIMQLQLASVFFTFQLGTKTHYYGRTILHGGAKYRPTGRGFVVYHAKFADNYRMYSRSHFVKGLELLILLVVYLAYGKSYRSSRLYLFVTFSIWFLVASWLFAPFIFNPSCFEWQKTVDDWTDWRKWMGNRGGIGMSADQSWEAWWTSEQEHLRKTSIRALFLEILLSLRFLIYQYGIVYHLNIARRNTSILVYGLSWLVMLTVLVVLKMVSIGRQKFGTDLQLMFRILKGLLFLGFVSVMAVLFVVCNLTISDVFASILGFLPTGWCILLIGQACSPLIKKTTLWDSIMELGRAYDNIMGLVLFLPIGFLSWFPFVSEFQTRLLFNQAFSRGLQISRILAGQKDIGEFE</sequence>
<dbReference type="EnsemblPlants" id="AVESA.00010b.r2.3AG0432450.1">
    <property type="protein sequence ID" value="AVESA.00010b.r2.3AG0432450.1.CDS"/>
    <property type="gene ID" value="AVESA.00010b.r2.3AG0432450"/>
</dbReference>
<dbReference type="Proteomes" id="UP001732700">
    <property type="component" value="Chromosome 3A"/>
</dbReference>
<reference evidence="1" key="1">
    <citation type="submission" date="2021-05" db="EMBL/GenBank/DDBJ databases">
        <authorList>
            <person name="Scholz U."/>
            <person name="Mascher M."/>
            <person name="Fiebig A."/>
        </authorList>
    </citation>
    <scope>NUCLEOTIDE SEQUENCE [LARGE SCALE GENOMIC DNA]</scope>
</reference>
<evidence type="ECO:0000313" key="2">
    <source>
        <dbReference type="Proteomes" id="UP001732700"/>
    </source>
</evidence>
<accession>A0ACD5VGV4</accession>